<reference evidence="1 2" key="2">
    <citation type="submission" date="2018-11" db="EMBL/GenBank/DDBJ databases">
        <authorList>
            <consortium name="Pathogen Informatics"/>
        </authorList>
    </citation>
    <scope>NUCLEOTIDE SEQUENCE [LARGE SCALE GENOMIC DNA]</scope>
</reference>
<keyword evidence="2" id="KW-1185">Reference proteome</keyword>
<organism evidence="3">
    <name type="scientific">Thelazia callipaeda</name>
    <name type="common">Oriental eyeworm</name>
    <name type="synonym">Parasitic nematode</name>
    <dbReference type="NCBI Taxonomy" id="103827"/>
    <lineage>
        <taxon>Eukaryota</taxon>
        <taxon>Metazoa</taxon>
        <taxon>Ecdysozoa</taxon>
        <taxon>Nematoda</taxon>
        <taxon>Chromadorea</taxon>
        <taxon>Rhabditida</taxon>
        <taxon>Spirurina</taxon>
        <taxon>Spiruromorpha</taxon>
        <taxon>Thelazioidea</taxon>
        <taxon>Thelaziidae</taxon>
        <taxon>Thelazia</taxon>
    </lineage>
</organism>
<gene>
    <name evidence="1" type="ORF">TCLT_LOCUS10229</name>
</gene>
<evidence type="ECO:0000313" key="1">
    <source>
        <dbReference type="EMBL" id="VDN07911.1"/>
    </source>
</evidence>
<reference evidence="3" key="1">
    <citation type="submission" date="2017-02" db="UniProtKB">
        <authorList>
            <consortium name="WormBaseParasite"/>
        </authorList>
    </citation>
    <scope>IDENTIFICATION</scope>
</reference>
<sequence length="90" mass="10682">MATSDQWLLLLSKVIIFNLIKQKQNKKGVTFVERNERAPKQRFIRFGRRDLRFPDDSRNSRIPLDWNGEDLQALNAAEMKRMGSRFIRFG</sequence>
<protein>
    <submittedName>
        <fullName evidence="1 3">Uncharacterized protein</fullName>
    </submittedName>
</protein>
<dbReference type="AlphaFoldDB" id="A0A0N5DAN7"/>
<evidence type="ECO:0000313" key="3">
    <source>
        <dbReference type="WBParaSite" id="TCLT_0001024001-mRNA-1"/>
    </source>
</evidence>
<accession>A0A0N5DAN7</accession>
<dbReference type="Proteomes" id="UP000276776">
    <property type="component" value="Unassembled WGS sequence"/>
</dbReference>
<proteinExistence type="predicted"/>
<dbReference type="OrthoDB" id="5865099at2759"/>
<dbReference type="EMBL" id="UYYF01005022">
    <property type="protein sequence ID" value="VDN07911.1"/>
    <property type="molecule type" value="Genomic_DNA"/>
</dbReference>
<name>A0A0N5DAN7_THECL</name>
<dbReference type="WBParaSite" id="TCLT_0001024001-mRNA-1">
    <property type="protein sequence ID" value="TCLT_0001024001-mRNA-1"/>
    <property type="gene ID" value="TCLT_0001024001"/>
</dbReference>
<evidence type="ECO:0000313" key="2">
    <source>
        <dbReference type="Proteomes" id="UP000276776"/>
    </source>
</evidence>